<comment type="caution">
    <text evidence="1">The sequence shown here is derived from an EMBL/GenBank/DDBJ whole genome shotgun (WGS) entry which is preliminary data.</text>
</comment>
<evidence type="ECO:0000313" key="1">
    <source>
        <dbReference type="EMBL" id="GIY44261.1"/>
    </source>
</evidence>
<sequence length="112" mass="12448">MDGVPFSCRNGIIRGTMPESNLKTLAQSLLYLLLKIEYSVVRNSPIAFSHNSSVYFWKTVTQGLLKSCLRGVWASYFHKTIVPPCPLSSGWNSENDHATVAEPKNGNLMGKM</sequence>
<dbReference type="EMBL" id="BPLR01011117">
    <property type="protein sequence ID" value="GIY44261.1"/>
    <property type="molecule type" value="Genomic_DNA"/>
</dbReference>
<accession>A0AAV4TFS9</accession>
<gene>
    <name evidence="1" type="ORF">CEXT_102271</name>
</gene>
<proteinExistence type="predicted"/>
<dbReference type="AlphaFoldDB" id="A0AAV4TFS9"/>
<keyword evidence="2" id="KW-1185">Reference proteome</keyword>
<evidence type="ECO:0000313" key="2">
    <source>
        <dbReference type="Proteomes" id="UP001054945"/>
    </source>
</evidence>
<reference evidence="1 2" key="1">
    <citation type="submission" date="2021-06" db="EMBL/GenBank/DDBJ databases">
        <title>Caerostris extrusa draft genome.</title>
        <authorList>
            <person name="Kono N."/>
            <person name="Arakawa K."/>
        </authorList>
    </citation>
    <scope>NUCLEOTIDE SEQUENCE [LARGE SCALE GENOMIC DNA]</scope>
</reference>
<protein>
    <submittedName>
        <fullName evidence="1">Uncharacterized protein</fullName>
    </submittedName>
</protein>
<dbReference type="Proteomes" id="UP001054945">
    <property type="component" value="Unassembled WGS sequence"/>
</dbReference>
<name>A0AAV4TFS9_CAEEX</name>
<organism evidence="1 2">
    <name type="scientific">Caerostris extrusa</name>
    <name type="common">Bark spider</name>
    <name type="synonym">Caerostris bankana</name>
    <dbReference type="NCBI Taxonomy" id="172846"/>
    <lineage>
        <taxon>Eukaryota</taxon>
        <taxon>Metazoa</taxon>
        <taxon>Ecdysozoa</taxon>
        <taxon>Arthropoda</taxon>
        <taxon>Chelicerata</taxon>
        <taxon>Arachnida</taxon>
        <taxon>Araneae</taxon>
        <taxon>Araneomorphae</taxon>
        <taxon>Entelegynae</taxon>
        <taxon>Araneoidea</taxon>
        <taxon>Araneidae</taxon>
        <taxon>Caerostris</taxon>
    </lineage>
</organism>